<reference evidence="3 4" key="1">
    <citation type="journal article" date="2021" name="Sci. Rep.">
        <title>Chromosome anchoring in Senegalese sole (Solea senegalensis) reveals sex-associated markers and genome rearrangements in flatfish.</title>
        <authorList>
            <person name="Guerrero-Cozar I."/>
            <person name="Gomez-Garrido J."/>
            <person name="Berbel C."/>
            <person name="Martinez-Blanch J.F."/>
            <person name="Alioto T."/>
            <person name="Claros M.G."/>
            <person name="Gagnaire P.A."/>
            <person name="Manchado M."/>
        </authorList>
    </citation>
    <scope>NUCLEOTIDE SEQUENCE [LARGE SCALE GENOMIC DNA]</scope>
    <source>
        <strain evidence="3">Sse05_10M</strain>
    </source>
</reference>
<dbReference type="InterPro" id="IPR056601">
    <property type="entry name" value="Galaxin_dom"/>
</dbReference>
<proteinExistence type="predicted"/>
<evidence type="ECO:0000259" key="2">
    <source>
        <dbReference type="Pfam" id="PF24748"/>
    </source>
</evidence>
<evidence type="ECO:0000256" key="1">
    <source>
        <dbReference type="SAM" id="SignalP"/>
    </source>
</evidence>
<name>A0AAV6Q1M9_SOLSE</name>
<sequence>MLLLFCFIILCGAAIEPKEACGHRENCMGIEYDPREFVCCGNKLHRGTGLSCCGQQAFNPDVATCCEEGQGSTFTATVTQGLSGRVSACCGLEAYNPLNEICCQSTVVAKPVPMAQCCGKGAFDVENQRCCGPLYDKKIVTMASTHHQCCGYTQYDTMSQCCCWTDDSPQIQPIHSSCCPENSAQIPQHVQHVSTTVSQLQKSTAKATLKSCGKGFDAETHLCCGPFLNKNILTRKSSDHRCCGHDQYDTKTEHCCWHDGTFWRQPLRSSCCAVSGVRLQTPTREPNCPEPRTHRCGVSCYNPKEFQCCEITQTKHPRCSHSGHCDSTPTIFNPLTHICCNGCVSERKPWMDQCCGQAPYGLAQRSVLCCNSTLYKDREDGDECSEIGIPYNPAKGTMCCSQLHGSPGQHCCGTELYQPHSEICCDGRRHRREEHRHCCGIGVYNVNDPQMKCCGGTLYNLTSLGKSGPDALCCGSIVQKELNQVCCSSEDTELLYSNKRGYQCCGHMYYNISLWSCCAGKLSPVQQPGEHLDEMTTECTFLSVNNLNKIHLCNKIKIGTIQSVSPHSIVFNNVLEIHGTQATVEALPSPYMLQTPNHCIFPKLTPGKTYIFDEAQVFSDFNRDSLQSIYFIMSKCFHS</sequence>
<keyword evidence="4" id="KW-1185">Reference proteome</keyword>
<dbReference type="PANTHER" id="PTHR34490">
    <property type="entry name" value="PROTEIN CBG12054-RELATED"/>
    <property type="match status" value="1"/>
</dbReference>
<dbReference type="Proteomes" id="UP000693946">
    <property type="component" value="Linkage Group LG8"/>
</dbReference>
<gene>
    <name evidence="3" type="ORF">JOB18_045472</name>
</gene>
<dbReference type="InterPro" id="IPR055284">
    <property type="entry name" value="Galaxin-like"/>
</dbReference>
<feature type="signal peptide" evidence="1">
    <location>
        <begin position="1"/>
        <end position="20"/>
    </location>
</feature>
<dbReference type="PANTHER" id="PTHR34490:SF3">
    <property type="entry name" value="GALAXIN-LIKE ISOFORM X2"/>
    <property type="match status" value="1"/>
</dbReference>
<protein>
    <recommendedName>
        <fullName evidence="2">Galaxin-like repeats domain-containing protein</fullName>
    </recommendedName>
</protein>
<feature type="chain" id="PRO_5043865594" description="Galaxin-like repeats domain-containing protein" evidence="1">
    <location>
        <begin position="21"/>
        <end position="639"/>
    </location>
</feature>
<comment type="caution">
    <text evidence="3">The sequence shown here is derived from an EMBL/GenBank/DDBJ whole genome shotgun (WGS) entry which is preliminary data.</text>
</comment>
<feature type="domain" description="Galaxin-like repeats" evidence="2">
    <location>
        <begin position="27"/>
        <end position="163"/>
    </location>
</feature>
<accession>A0AAV6Q1M9</accession>
<feature type="domain" description="Galaxin-like repeats" evidence="2">
    <location>
        <begin position="410"/>
        <end position="527"/>
    </location>
</feature>
<evidence type="ECO:0000313" key="3">
    <source>
        <dbReference type="EMBL" id="KAG7480210.1"/>
    </source>
</evidence>
<organism evidence="3 4">
    <name type="scientific">Solea senegalensis</name>
    <name type="common">Senegalese sole</name>
    <dbReference type="NCBI Taxonomy" id="28829"/>
    <lineage>
        <taxon>Eukaryota</taxon>
        <taxon>Metazoa</taxon>
        <taxon>Chordata</taxon>
        <taxon>Craniata</taxon>
        <taxon>Vertebrata</taxon>
        <taxon>Euteleostomi</taxon>
        <taxon>Actinopterygii</taxon>
        <taxon>Neopterygii</taxon>
        <taxon>Teleostei</taxon>
        <taxon>Neoteleostei</taxon>
        <taxon>Acanthomorphata</taxon>
        <taxon>Carangaria</taxon>
        <taxon>Pleuronectiformes</taxon>
        <taxon>Pleuronectoidei</taxon>
        <taxon>Soleidae</taxon>
        <taxon>Solea</taxon>
    </lineage>
</organism>
<dbReference type="EMBL" id="JAGKHQ010000020">
    <property type="protein sequence ID" value="KAG7480210.1"/>
    <property type="molecule type" value="Genomic_DNA"/>
</dbReference>
<dbReference type="AlphaFoldDB" id="A0AAV6Q1M9"/>
<dbReference type="Pfam" id="PF24748">
    <property type="entry name" value="Galaxin_repeat"/>
    <property type="match status" value="2"/>
</dbReference>
<keyword evidence="1" id="KW-0732">Signal</keyword>
<evidence type="ECO:0000313" key="4">
    <source>
        <dbReference type="Proteomes" id="UP000693946"/>
    </source>
</evidence>